<name>A0A9Q7A8P6_9BACT</name>
<dbReference type="RefSeq" id="WP_274373810.1">
    <property type="nucleotide sequence ID" value="NZ_CP072943.1"/>
</dbReference>
<protein>
    <submittedName>
        <fullName evidence="2">Uncharacterized protein</fullName>
    </submittedName>
</protein>
<evidence type="ECO:0000313" key="2">
    <source>
        <dbReference type="EMBL" id="QTX32566.1"/>
    </source>
</evidence>
<dbReference type="Proteomes" id="UP000671879">
    <property type="component" value="Chromosome"/>
</dbReference>
<dbReference type="KEGG" id="aram:KAR29_01070"/>
<feature type="compositionally biased region" description="Basic and acidic residues" evidence="1">
    <location>
        <begin position="50"/>
        <end position="60"/>
    </location>
</feature>
<accession>A0A9Q7A8P6</accession>
<gene>
    <name evidence="2" type="ORF">KAR29_01070</name>
</gene>
<evidence type="ECO:0000313" key="3">
    <source>
        <dbReference type="Proteomes" id="UP000671879"/>
    </source>
</evidence>
<feature type="region of interest" description="Disordered" evidence="1">
    <location>
        <begin position="50"/>
        <end position="80"/>
    </location>
</feature>
<organism evidence="2 3">
    <name type="scientific">Aminithiophilus ramosus</name>
    <dbReference type="NCBI Taxonomy" id="3029084"/>
    <lineage>
        <taxon>Bacteria</taxon>
        <taxon>Thermotogati</taxon>
        <taxon>Synergistota</taxon>
        <taxon>Synergistia</taxon>
        <taxon>Synergistales</taxon>
        <taxon>Aminithiophilaceae</taxon>
        <taxon>Aminithiophilus</taxon>
    </lineage>
</organism>
<dbReference type="AlphaFoldDB" id="A0A9Q7A8P6"/>
<evidence type="ECO:0000256" key="1">
    <source>
        <dbReference type="SAM" id="MobiDB-lite"/>
    </source>
</evidence>
<proteinExistence type="predicted"/>
<reference evidence="3" key="1">
    <citation type="submission" date="2021-04" db="EMBL/GenBank/DDBJ databases">
        <title>A novel Synergistetes isolate from a pyrite-forming mixed culture.</title>
        <authorList>
            <person name="Bunk B."/>
            <person name="Sproer C."/>
            <person name="Spring S."/>
            <person name="Pester M."/>
        </authorList>
    </citation>
    <scope>NUCLEOTIDE SEQUENCE [LARGE SCALE GENOMIC DNA]</scope>
    <source>
        <strain evidence="3">J.5.4.2-T.3.5.2</strain>
    </source>
</reference>
<sequence length="80" mass="8645">MKKNRSPLTACRRVGPCCRLSCGDGRCRNPGEVDFRAGTAVTTGRKDRSVAFGERGEHALLRRKSGAAPSPRSGRERDAS</sequence>
<keyword evidence="3" id="KW-1185">Reference proteome</keyword>
<dbReference type="EMBL" id="CP072943">
    <property type="protein sequence ID" value="QTX32566.1"/>
    <property type="molecule type" value="Genomic_DNA"/>
</dbReference>